<dbReference type="PANTHER" id="PTHR11559">
    <property type="entry name" value="CARBOXYLESTERASE"/>
    <property type="match status" value="1"/>
</dbReference>
<name>A0AAJ3H2Z0_9PSED</name>
<dbReference type="InterPro" id="IPR050309">
    <property type="entry name" value="Type-B_Carboxylest/Lipase"/>
</dbReference>
<protein>
    <submittedName>
        <fullName evidence="3">Carboxylesterase/lipase family protein</fullName>
    </submittedName>
</protein>
<reference evidence="3 4" key="1">
    <citation type="submission" date="2020-04" db="EMBL/GenBank/DDBJ databases">
        <title>Molecular characterization of pseudomonads from Agaricus bisporus reveal novel blotch 2 pathogens in Western Europe.</title>
        <authorList>
            <person name="Taparia T."/>
            <person name="Krijger M."/>
            <person name="Haynes E."/>
            <person name="Elpinstone J.G."/>
            <person name="Noble R."/>
            <person name="Van Der Wolf J."/>
        </authorList>
    </citation>
    <scope>NUCLEOTIDE SEQUENCE [LARGE SCALE GENOMIC DNA]</scope>
    <source>
        <strain evidence="3 4">IPO3753</strain>
    </source>
</reference>
<dbReference type="Gene3D" id="3.40.50.1820">
    <property type="entry name" value="alpha/beta hydrolase"/>
    <property type="match status" value="1"/>
</dbReference>
<comment type="caution">
    <text evidence="3">The sequence shown here is derived from an EMBL/GenBank/DDBJ whole genome shotgun (WGS) entry which is preliminary data.</text>
</comment>
<organism evidence="3 4">
    <name type="scientific">Pseudomonas yamanorum</name>
    <dbReference type="NCBI Taxonomy" id="515393"/>
    <lineage>
        <taxon>Bacteria</taxon>
        <taxon>Pseudomonadati</taxon>
        <taxon>Pseudomonadota</taxon>
        <taxon>Gammaproteobacteria</taxon>
        <taxon>Pseudomonadales</taxon>
        <taxon>Pseudomonadaceae</taxon>
        <taxon>Pseudomonas</taxon>
    </lineage>
</organism>
<dbReference type="InterPro" id="IPR002018">
    <property type="entry name" value="CarbesteraseB"/>
</dbReference>
<dbReference type="SUPFAM" id="SSF53474">
    <property type="entry name" value="alpha/beta-Hydrolases"/>
    <property type="match status" value="1"/>
</dbReference>
<evidence type="ECO:0000259" key="2">
    <source>
        <dbReference type="Pfam" id="PF00135"/>
    </source>
</evidence>
<dbReference type="InterPro" id="IPR029058">
    <property type="entry name" value="AB_hydrolase_fold"/>
</dbReference>
<dbReference type="EMBL" id="JACAQR010000015">
    <property type="protein sequence ID" value="NWD42616.1"/>
    <property type="molecule type" value="Genomic_DNA"/>
</dbReference>
<feature type="domain" description="Carboxylesterase type B" evidence="2">
    <location>
        <begin position="19"/>
        <end position="311"/>
    </location>
</feature>
<evidence type="ECO:0000256" key="1">
    <source>
        <dbReference type="SAM" id="MobiDB-lite"/>
    </source>
</evidence>
<gene>
    <name evidence="3" type="ORF">HX826_12160</name>
</gene>
<feature type="region of interest" description="Disordered" evidence="1">
    <location>
        <begin position="30"/>
        <end position="49"/>
    </location>
</feature>
<dbReference type="RefSeq" id="WP_177026044.1">
    <property type="nucleotide sequence ID" value="NZ_JACAQR010000015.1"/>
</dbReference>
<dbReference type="Proteomes" id="UP000546584">
    <property type="component" value="Unassembled WGS sequence"/>
</dbReference>
<proteinExistence type="predicted"/>
<dbReference type="Pfam" id="PF00135">
    <property type="entry name" value="COesterase"/>
    <property type="match status" value="1"/>
</dbReference>
<evidence type="ECO:0000313" key="3">
    <source>
        <dbReference type="EMBL" id="NWD42616.1"/>
    </source>
</evidence>
<accession>A0AAJ3H2Z0</accession>
<evidence type="ECO:0000313" key="4">
    <source>
        <dbReference type="Proteomes" id="UP000546584"/>
    </source>
</evidence>
<dbReference type="AlphaFoldDB" id="A0AAJ3H2Z0"/>
<sequence>MSSKEKNGSGSLPDTGITRLTGIRYAQAERFQPPQPVLPPEDLRSASTSSKIPCQLPSRLERVMGKPSVDMPQSEDCLLLDITLPAGNLQNCAVMVWFHGGGYFSGGGGMPWYGAEKLAQEGNVIVVNVSYRLGVFGYLLLDGVCQGNLGLLDQIEAVRWVNRHIAKLGGNPNNITLFGQSAGAHSIAYMMAMGKGRPLFAHAILQSPPMGSHQDQKTARAFGNEFAALLGKDPLSATVEELLAAQAQAAAQIESVMIVGPIVDCYPLPGLPELEKAWSACRIPTLMGWVDDEALPFLPVVDGEHLSKEQRKLAMRQHGKALTQSLFTDGIKELASTLADGTQPVYLYNFSWQAPDSIWGAAHCIELPFLLGDEGAWSTAPMLEGAVWSDLEIQGKALRSIWLEFARSASAQEVDTSPSRPWRIWRVGKRA</sequence>